<gene>
    <name evidence="1" type="ORF">SAMN05216555_101414</name>
</gene>
<protein>
    <submittedName>
        <fullName evidence="1">Uncharacterized protein</fullName>
    </submittedName>
</protein>
<reference evidence="2" key="1">
    <citation type="submission" date="2016-10" db="EMBL/GenBank/DDBJ databases">
        <authorList>
            <person name="Varghese N."/>
            <person name="Submissions S."/>
        </authorList>
    </citation>
    <scope>NUCLEOTIDE SEQUENCE [LARGE SCALE GENOMIC DNA]</scope>
    <source>
        <strain evidence="2">CGMCC 1.10783</strain>
    </source>
</reference>
<accession>A0A1G8J0I7</accession>
<dbReference type="EMBL" id="FNEI01000001">
    <property type="protein sequence ID" value="SDI24593.1"/>
    <property type="molecule type" value="Genomic_DNA"/>
</dbReference>
<keyword evidence="2" id="KW-1185">Reference proteome</keyword>
<evidence type="ECO:0000313" key="2">
    <source>
        <dbReference type="Proteomes" id="UP000182130"/>
    </source>
</evidence>
<dbReference type="RefSeq" id="WP_139163269.1">
    <property type="nucleotide sequence ID" value="NZ_FNEI01000001.1"/>
</dbReference>
<dbReference type="Proteomes" id="UP000182130">
    <property type="component" value="Unassembled WGS sequence"/>
</dbReference>
<dbReference type="OrthoDB" id="9156119at2"/>
<sequence>MNGPAVAGGPARGNLAWAAADPLRAVLAIIAVITVLTGVAEIPFGWFILPLLGAEPTPVALQLFGTVGMFMIVVGGLLLHTLLKQAPAPEVIFWAGVQKSGAFAAVGLGVLNGVFAAPALAVAIFDLATAVLCFVYWRGVYWRGVLRP</sequence>
<proteinExistence type="predicted"/>
<organism evidence="1 2">
    <name type="scientific">Arthrobacter cupressi</name>
    <dbReference type="NCBI Taxonomy" id="1045773"/>
    <lineage>
        <taxon>Bacteria</taxon>
        <taxon>Bacillati</taxon>
        <taxon>Actinomycetota</taxon>
        <taxon>Actinomycetes</taxon>
        <taxon>Micrococcales</taxon>
        <taxon>Micrococcaceae</taxon>
        <taxon>Arthrobacter</taxon>
    </lineage>
</organism>
<dbReference type="STRING" id="1045773.SAMN05216555_101414"/>
<dbReference type="AlphaFoldDB" id="A0A1G8J0I7"/>
<name>A0A1G8J0I7_9MICC</name>
<evidence type="ECO:0000313" key="1">
    <source>
        <dbReference type="EMBL" id="SDI24593.1"/>
    </source>
</evidence>